<keyword evidence="2" id="KW-0106">Calcium</keyword>
<dbReference type="SUPFAM" id="SSF49562">
    <property type="entry name" value="C2 domain (Calcium/lipid-binding domain, CaLB)"/>
    <property type="match status" value="1"/>
</dbReference>
<reference evidence="5 6" key="1">
    <citation type="submission" date="2019-10" db="EMBL/GenBank/DDBJ databases">
        <title>Assembly and Annotation for the nematode Trichostrongylus colubriformis.</title>
        <authorList>
            <person name="Martin J."/>
        </authorList>
    </citation>
    <scope>NUCLEOTIDE SEQUENCE [LARGE SCALE GENOMIC DNA]</scope>
    <source>
        <strain evidence="5">G859</strain>
        <tissue evidence="5">Whole worm</tissue>
    </source>
</reference>
<evidence type="ECO:0000256" key="2">
    <source>
        <dbReference type="ARBA" id="ARBA00022837"/>
    </source>
</evidence>
<organism evidence="5 6">
    <name type="scientific">Trichostrongylus colubriformis</name>
    <name type="common">Black scour worm</name>
    <dbReference type="NCBI Taxonomy" id="6319"/>
    <lineage>
        <taxon>Eukaryota</taxon>
        <taxon>Metazoa</taxon>
        <taxon>Ecdysozoa</taxon>
        <taxon>Nematoda</taxon>
        <taxon>Chromadorea</taxon>
        <taxon>Rhabditida</taxon>
        <taxon>Rhabditina</taxon>
        <taxon>Rhabditomorpha</taxon>
        <taxon>Strongyloidea</taxon>
        <taxon>Trichostrongylidae</taxon>
        <taxon>Trichostrongylus</taxon>
    </lineage>
</organism>
<dbReference type="Gene3D" id="2.60.40.150">
    <property type="entry name" value="C2 domain"/>
    <property type="match status" value="1"/>
</dbReference>
<feature type="non-terminal residue" evidence="5">
    <location>
        <position position="144"/>
    </location>
</feature>
<dbReference type="EMBL" id="WIXE01003878">
    <property type="protein sequence ID" value="KAK5983553.1"/>
    <property type="molecule type" value="Genomic_DNA"/>
</dbReference>
<dbReference type="Proteomes" id="UP001331761">
    <property type="component" value="Unassembled WGS sequence"/>
</dbReference>
<protein>
    <recommendedName>
        <fullName evidence="4">C2 domain-containing protein</fullName>
    </recommendedName>
</protein>
<proteinExistence type="predicted"/>
<dbReference type="PANTHER" id="PTHR45911">
    <property type="entry name" value="C2 DOMAIN-CONTAINING PROTEIN"/>
    <property type="match status" value="1"/>
</dbReference>
<evidence type="ECO:0000313" key="5">
    <source>
        <dbReference type="EMBL" id="KAK5983553.1"/>
    </source>
</evidence>
<dbReference type="GO" id="GO:0005509">
    <property type="term" value="F:calcium ion binding"/>
    <property type="evidence" value="ECO:0007669"/>
    <property type="project" value="TreeGrafter"/>
</dbReference>
<dbReference type="GO" id="GO:0046928">
    <property type="term" value="P:regulation of neurotransmitter secretion"/>
    <property type="evidence" value="ECO:0007669"/>
    <property type="project" value="TreeGrafter"/>
</dbReference>
<name>A0AAN8IU27_TRICO</name>
<evidence type="ECO:0000256" key="3">
    <source>
        <dbReference type="SAM" id="MobiDB-lite"/>
    </source>
</evidence>
<dbReference type="InterPro" id="IPR035892">
    <property type="entry name" value="C2_domain_sf"/>
</dbReference>
<comment type="caution">
    <text evidence="5">The sequence shown here is derived from an EMBL/GenBank/DDBJ whole genome shotgun (WGS) entry which is preliminary data.</text>
</comment>
<keyword evidence="1" id="KW-0479">Metal-binding</keyword>
<dbReference type="GO" id="GO:0030672">
    <property type="term" value="C:synaptic vesicle membrane"/>
    <property type="evidence" value="ECO:0007669"/>
    <property type="project" value="TreeGrafter"/>
</dbReference>
<sequence>MEQIVYIVSSKQDFTEPFTIGVKDIHTCLEVTVYDEDPNNKFEFLGKVSIPLLSIKNCERRWYALKNKKLTARARGEILLELDVIWNPNPNNTDKPLNPPPKPITRTTSRDSINKFTKKLRNPHYIDNNELLDYLSRVPCDKEL</sequence>
<dbReference type="Pfam" id="PF00168">
    <property type="entry name" value="C2"/>
    <property type="match status" value="1"/>
</dbReference>
<feature type="region of interest" description="Disordered" evidence="3">
    <location>
        <begin position="89"/>
        <end position="109"/>
    </location>
</feature>
<accession>A0AAN8IU27</accession>
<keyword evidence="6" id="KW-1185">Reference proteome</keyword>
<evidence type="ECO:0000259" key="4">
    <source>
        <dbReference type="Pfam" id="PF00168"/>
    </source>
</evidence>
<dbReference type="PANTHER" id="PTHR45911:SF4">
    <property type="entry name" value="MULTIPLE C2 AND TRANSMEMBRANE DOMAIN-CONTAINING PROTEIN"/>
    <property type="match status" value="1"/>
</dbReference>
<evidence type="ECO:0000313" key="6">
    <source>
        <dbReference type="Proteomes" id="UP001331761"/>
    </source>
</evidence>
<feature type="domain" description="C2" evidence="4">
    <location>
        <begin position="14"/>
        <end position="63"/>
    </location>
</feature>
<dbReference type="InterPro" id="IPR000008">
    <property type="entry name" value="C2_dom"/>
</dbReference>
<dbReference type="AlphaFoldDB" id="A0AAN8IU27"/>
<evidence type="ECO:0000256" key="1">
    <source>
        <dbReference type="ARBA" id="ARBA00022723"/>
    </source>
</evidence>
<gene>
    <name evidence="5" type="ORF">GCK32_017006</name>
</gene>